<evidence type="ECO:0000313" key="4">
    <source>
        <dbReference type="Proteomes" id="UP001652624"/>
    </source>
</evidence>
<reference evidence="5" key="1">
    <citation type="submission" date="2025-08" db="UniProtKB">
        <authorList>
            <consortium name="RefSeq"/>
        </authorList>
    </citation>
    <scope>IDENTIFICATION</scope>
</reference>
<dbReference type="SUPFAM" id="SSF51316">
    <property type="entry name" value="Mss4-like"/>
    <property type="match status" value="1"/>
</dbReference>
<dbReference type="Gene3D" id="2.170.150.10">
    <property type="entry name" value="Metal Binding Protein, Guanine Nucleotide Exchange Factor, Chain A"/>
    <property type="match status" value="1"/>
</dbReference>
<protein>
    <submittedName>
        <fullName evidence="5">Guanine nucleotide exchange factor MSS4 isoform X1</fullName>
    </submittedName>
</protein>
<dbReference type="PANTHER" id="PTHR13276">
    <property type="entry name" value="GUANINE NUCLEOTIDE EXCHANGE FACTOR MSS4"/>
    <property type="match status" value="1"/>
</dbReference>
<keyword evidence="4" id="KW-1185">Reference proteome</keyword>
<keyword evidence="3" id="KW-0653">Protein transport</keyword>
<dbReference type="Proteomes" id="UP001652624">
    <property type="component" value="Chromosome 19"/>
</dbReference>
<evidence type="ECO:0000256" key="2">
    <source>
        <dbReference type="ARBA" id="ARBA00022658"/>
    </source>
</evidence>
<organism evidence="4 5">
    <name type="scientific">Erinaceus europaeus</name>
    <name type="common">Western European hedgehog</name>
    <dbReference type="NCBI Taxonomy" id="9365"/>
    <lineage>
        <taxon>Eukaryota</taxon>
        <taxon>Metazoa</taxon>
        <taxon>Chordata</taxon>
        <taxon>Craniata</taxon>
        <taxon>Vertebrata</taxon>
        <taxon>Euteleostomi</taxon>
        <taxon>Mammalia</taxon>
        <taxon>Eutheria</taxon>
        <taxon>Laurasiatheria</taxon>
        <taxon>Eulipotyphla</taxon>
        <taxon>Erinaceidae</taxon>
        <taxon>Erinaceinae</taxon>
        <taxon>Erinaceus</taxon>
    </lineage>
</organism>
<dbReference type="RefSeq" id="XP_060034543.1">
    <property type="nucleotide sequence ID" value="XM_060178560.1"/>
</dbReference>
<dbReference type="Pfam" id="PF04421">
    <property type="entry name" value="Mss4"/>
    <property type="match status" value="1"/>
</dbReference>
<evidence type="ECO:0000256" key="3">
    <source>
        <dbReference type="ARBA" id="ARBA00022927"/>
    </source>
</evidence>
<dbReference type="GeneID" id="103112635"/>
<dbReference type="InterPro" id="IPR011323">
    <property type="entry name" value="Mss4/transl-control_tumour"/>
</dbReference>
<dbReference type="PROSITE" id="PS51796">
    <property type="entry name" value="MSS4"/>
    <property type="match status" value="1"/>
</dbReference>
<dbReference type="InterPro" id="IPR007515">
    <property type="entry name" value="Mss4"/>
</dbReference>
<keyword evidence="1" id="KW-0813">Transport</keyword>
<dbReference type="CDD" id="cd00246">
    <property type="entry name" value="RabGEF"/>
    <property type="match status" value="1"/>
</dbReference>
<sequence>MGACAVAFQREAQSLRREGVAISSPPRLWQRRARSWKARAEIAHARWWPRRLRRQRRWTPRSSRTSWCPPRAATGRRCCASDAARGCCSPGRLSSPADRSSYSVMSEEREGEPEHIPLARAMLGLRTSRFAHLSLGCSHRLDLFAFKHKLSGREKKRGRERDLQHCLSIHEAFPLQLFLPSMRKKPALADGSSPDGDLLHEHWLVDDMFIFENVGFTKDVGNIKFLVCADCEIGPIGWHCLDDKNSFYVALERVSHE</sequence>
<evidence type="ECO:0000313" key="5">
    <source>
        <dbReference type="RefSeq" id="XP_060034543.1"/>
    </source>
</evidence>
<dbReference type="InterPro" id="IPR011057">
    <property type="entry name" value="Mss4-like_sf"/>
</dbReference>
<keyword evidence="2" id="KW-0344">Guanine-nucleotide releasing factor</keyword>
<accession>A0ABM3WD97</accession>
<proteinExistence type="predicted"/>
<dbReference type="PANTHER" id="PTHR13276:SF0">
    <property type="entry name" value="GUANINE NUCLEOTIDE EXCHANGE FACTOR MSS4"/>
    <property type="match status" value="1"/>
</dbReference>
<gene>
    <name evidence="5" type="primary">RABIF</name>
</gene>
<evidence type="ECO:0000256" key="1">
    <source>
        <dbReference type="ARBA" id="ARBA00022448"/>
    </source>
</evidence>
<name>A0ABM3WD97_ERIEU</name>